<evidence type="ECO:0000313" key="7">
    <source>
        <dbReference type="Proteomes" id="UP000195871"/>
    </source>
</evidence>
<dbReference type="InterPro" id="IPR001110">
    <property type="entry name" value="UPF0012_CS"/>
</dbReference>
<accession>A0A1V2LUC2</accession>
<feature type="compositionally biased region" description="Low complexity" evidence="2">
    <location>
        <begin position="227"/>
        <end position="236"/>
    </location>
</feature>
<dbReference type="EMBL" id="NHMM01000004">
    <property type="protein sequence ID" value="OUT22214.1"/>
    <property type="molecule type" value="Genomic_DNA"/>
</dbReference>
<evidence type="ECO:0000256" key="1">
    <source>
        <dbReference type="ARBA" id="ARBA00022801"/>
    </source>
</evidence>
<evidence type="ECO:0000313" key="5">
    <source>
        <dbReference type="EMBL" id="OUT22214.1"/>
    </source>
</evidence>
<reference evidence="4" key="2">
    <citation type="submission" date="2017-01" db="EMBL/GenBank/DDBJ databases">
        <authorList>
            <person name="Mah S.A."/>
            <person name="Swanson W.J."/>
            <person name="Moy G.W."/>
            <person name="Vacquier V.D."/>
        </authorList>
    </citation>
    <scope>NUCLEOTIDE SEQUENCE [LARGE SCALE GENOMIC DNA]</scope>
    <source>
        <strain evidence="4">129</strain>
    </source>
</reference>
<name>A0A1V2LUC2_PICKU</name>
<feature type="domain" description="CN hydrolase" evidence="3">
    <location>
        <begin position="1"/>
        <end position="292"/>
    </location>
</feature>
<reference evidence="5 7" key="3">
    <citation type="submission" date="2017-05" db="EMBL/GenBank/DDBJ databases">
        <title>The Genome Sequence of Candida krusei Ckrusei653.</title>
        <authorList>
            <person name="Cuomo C."/>
            <person name="Forche A."/>
            <person name="Young S."/>
            <person name="Abouelleil A."/>
            <person name="Cao P."/>
            <person name="Chapman S."/>
            <person name="Cusick C."/>
            <person name="Shea T."/>
            <person name="Nusbaum C."/>
            <person name="Birren B."/>
        </authorList>
    </citation>
    <scope>NUCLEOTIDE SEQUENCE [LARGE SCALE GENOMIC DNA]</scope>
    <source>
        <strain evidence="5 7">Ckrusei653</strain>
    </source>
</reference>
<gene>
    <name evidence="4" type="ORF">BOH78_0323</name>
    <name evidence="5" type="ORF">CAS74_003206</name>
</gene>
<evidence type="ECO:0000256" key="2">
    <source>
        <dbReference type="SAM" id="MobiDB-lite"/>
    </source>
</evidence>
<dbReference type="PANTHER" id="PTHR23088:SF27">
    <property type="entry name" value="DEAMINATED GLUTATHIONE AMIDASE"/>
    <property type="match status" value="1"/>
</dbReference>
<dbReference type="Proteomes" id="UP000195871">
    <property type="component" value="Unassembled WGS sequence"/>
</dbReference>
<reference evidence="6" key="1">
    <citation type="journal article" date="2017" name="Genome Announc.">
        <title>Genome sequences of Cyberlindnera fabianii 65, Pichia kudriavzevii 129, and Saccharomyces cerevisiae 131 isolated from fermented masau fruits in Zimbabwe.</title>
        <authorList>
            <person name="van Rijswijck I.M.H."/>
            <person name="Derks M.F.L."/>
            <person name="Abee T."/>
            <person name="de Ridder D."/>
            <person name="Smid E.J."/>
        </authorList>
    </citation>
    <scope>NUCLEOTIDE SEQUENCE [LARGE SCALE GENOMIC DNA]</scope>
    <source>
        <strain evidence="6">129</strain>
    </source>
</reference>
<sequence length="316" mass="34626">MTVIAIGQMCSSSNLLDNGIVASRLAKEAAQKGAHMLFLPEASDYIASNAAHSKSLVQPVTRSPFLLELRSTLRDLNAAGTPLEVLVGVHEPSENMVEDPRTKNTLLHLNNNGEIVHRYQKLHLFDVDIKNGPILKESNSVQPGSKIQPPFPTPAGILGVGICYDMRFPELSLKLRSQGAQLLTFPSAWTMKTGPHFHALGRATAIFTQCYVVLPAQEGEHITDAETTTTTTSNTTLDENVNGNPDSNVTAHQRTVLQKRESYGHSAVFDPLGNLVTEIRHGEGIALAEIDLRLVETTRENMPLITHRRRDIFGDV</sequence>
<dbReference type="AlphaFoldDB" id="A0A1V2LUC2"/>
<dbReference type="SUPFAM" id="SSF56317">
    <property type="entry name" value="Carbon-nitrogen hydrolase"/>
    <property type="match status" value="1"/>
</dbReference>
<organism evidence="4 6">
    <name type="scientific">Pichia kudriavzevii</name>
    <name type="common">Yeast</name>
    <name type="synonym">Issatchenkia orientalis</name>
    <dbReference type="NCBI Taxonomy" id="4909"/>
    <lineage>
        <taxon>Eukaryota</taxon>
        <taxon>Fungi</taxon>
        <taxon>Dikarya</taxon>
        <taxon>Ascomycota</taxon>
        <taxon>Saccharomycotina</taxon>
        <taxon>Pichiomycetes</taxon>
        <taxon>Pichiales</taxon>
        <taxon>Pichiaceae</taxon>
        <taxon>Pichia</taxon>
    </lineage>
</organism>
<keyword evidence="1 4" id="KW-0378">Hydrolase</keyword>
<dbReference type="InterPro" id="IPR045254">
    <property type="entry name" value="Nit1/2_C-N_Hydrolase"/>
</dbReference>
<dbReference type="PROSITE" id="PS01227">
    <property type="entry name" value="UPF0012"/>
    <property type="match status" value="1"/>
</dbReference>
<feature type="compositionally biased region" description="Polar residues" evidence="2">
    <location>
        <begin position="237"/>
        <end position="247"/>
    </location>
</feature>
<evidence type="ECO:0000259" key="3">
    <source>
        <dbReference type="PROSITE" id="PS50263"/>
    </source>
</evidence>
<dbReference type="InterPro" id="IPR003010">
    <property type="entry name" value="C-N_Hydrolase"/>
</dbReference>
<dbReference type="GO" id="GO:0016811">
    <property type="term" value="F:hydrolase activity, acting on carbon-nitrogen (but not peptide) bonds, in linear amides"/>
    <property type="evidence" value="ECO:0007669"/>
    <property type="project" value="InterPro"/>
</dbReference>
<proteinExistence type="predicted"/>
<dbReference type="EMBL" id="MQVM01000001">
    <property type="protein sequence ID" value="ONH77782.1"/>
    <property type="molecule type" value="Genomic_DNA"/>
</dbReference>
<dbReference type="Gene3D" id="3.60.110.10">
    <property type="entry name" value="Carbon-nitrogen hydrolase"/>
    <property type="match status" value="1"/>
</dbReference>
<dbReference type="PANTHER" id="PTHR23088">
    <property type="entry name" value="NITRILASE-RELATED"/>
    <property type="match status" value="1"/>
</dbReference>
<dbReference type="PROSITE" id="PS50263">
    <property type="entry name" value="CN_HYDROLASE"/>
    <property type="match status" value="1"/>
</dbReference>
<dbReference type="CDD" id="cd07572">
    <property type="entry name" value="nit"/>
    <property type="match status" value="1"/>
</dbReference>
<comment type="caution">
    <text evidence="4">The sequence shown here is derived from an EMBL/GenBank/DDBJ whole genome shotgun (WGS) entry which is preliminary data.</text>
</comment>
<evidence type="ECO:0000313" key="6">
    <source>
        <dbReference type="Proteomes" id="UP000189274"/>
    </source>
</evidence>
<feature type="region of interest" description="Disordered" evidence="2">
    <location>
        <begin position="226"/>
        <end position="247"/>
    </location>
</feature>
<dbReference type="Proteomes" id="UP000189274">
    <property type="component" value="Unassembled WGS sequence"/>
</dbReference>
<dbReference type="InterPro" id="IPR036526">
    <property type="entry name" value="C-N_Hydrolase_sf"/>
</dbReference>
<protein>
    <submittedName>
        <fullName evidence="4">Putative hydrolase NIT2</fullName>
    </submittedName>
</protein>
<dbReference type="VEuPathDB" id="FungiDB:C5L36_0E00500"/>
<dbReference type="Pfam" id="PF00795">
    <property type="entry name" value="CN_hydrolase"/>
    <property type="match status" value="1"/>
</dbReference>
<evidence type="ECO:0000313" key="4">
    <source>
        <dbReference type="EMBL" id="ONH77782.1"/>
    </source>
</evidence>